<evidence type="ECO:0000256" key="1">
    <source>
        <dbReference type="ARBA" id="ARBA00022679"/>
    </source>
</evidence>
<sequence length="83" mass="9102">MGINIPTKEELVANHLKAEQLAQTLGAASLVYLSVDGLKKSVQSGIKEQLLKEDPNYEEDVMAERIGHCTACLTGQYPVKLNF</sequence>
<dbReference type="EMBL" id="OC930991">
    <property type="protein sequence ID" value="CAD7658941.1"/>
    <property type="molecule type" value="Genomic_DNA"/>
</dbReference>
<dbReference type="Gene3D" id="3.60.20.10">
    <property type="entry name" value="Glutamine Phosphoribosylpyrophosphate, subunit 1, domain 1"/>
    <property type="match status" value="1"/>
</dbReference>
<dbReference type="InterPro" id="IPR029055">
    <property type="entry name" value="Ntn_hydrolases_N"/>
</dbReference>
<evidence type="ECO:0000313" key="4">
    <source>
        <dbReference type="Proteomes" id="UP000728032"/>
    </source>
</evidence>
<keyword evidence="2" id="KW-0315">Glutamine amidotransferase</keyword>
<keyword evidence="4" id="KW-1185">Reference proteome</keyword>
<dbReference type="SUPFAM" id="SSF53271">
    <property type="entry name" value="PRTase-like"/>
    <property type="match status" value="1"/>
</dbReference>
<dbReference type="OrthoDB" id="191723at2759"/>
<dbReference type="Proteomes" id="UP000728032">
    <property type="component" value="Unassembled WGS sequence"/>
</dbReference>
<dbReference type="Gene3D" id="3.40.50.2020">
    <property type="match status" value="1"/>
</dbReference>
<dbReference type="PANTHER" id="PTHR11907">
    <property type="entry name" value="AMIDOPHOSPHORIBOSYLTRANSFERASE"/>
    <property type="match status" value="1"/>
</dbReference>
<gene>
    <name evidence="3" type="ORF">ONB1V03_LOCUS15561</name>
</gene>
<dbReference type="GO" id="GO:0016740">
    <property type="term" value="F:transferase activity"/>
    <property type="evidence" value="ECO:0007669"/>
    <property type="project" value="UniProtKB-KW"/>
</dbReference>
<proteinExistence type="predicted"/>
<evidence type="ECO:0000256" key="2">
    <source>
        <dbReference type="ARBA" id="ARBA00022962"/>
    </source>
</evidence>
<name>A0A7R9QUJ0_9ACAR</name>
<reference evidence="3" key="1">
    <citation type="submission" date="2020-11" db="EMBL/GenBank/DDBJ databases">
        <authorList>
            <person name="Tran Van P."/>
        </authorList>
    </citation>
    <scope>NUCLEOTIDE SEQUENCE</scope>
</reference>
<dbReference type="AlphaFoldDB" id="A0A7R9QUJ0"/>
<protein>
    <submittedName>
        <fullName evidence="3">Uncharacterized protein</fullName>
    </submittedName>
</protein>
<dbReference type="InterPro" id="IPR029057">
    <property type="entry name" value="PRTase-like"/>
</dbReference>
<accession>A0A7R9QUJ0</accession>
<evidence type="ECO:0000313" key="3">
    <source>
        <dbReference type="EMBL" id="CAD7658941.1"/>
    </source>
</evidence>
<keyword evidence="1" id="KW-0808">Transferase</keyword>
<dbReference type="EMBL" id="CAJPVJ010016166">
    <property type="protein sequence ID" value="CAG2176127.1"/>
    <property type="molecule type" value="Genomic_DNA"/>
</dbReference>
<organism evidence="3">
    <name type="scientific">Oppiella nova</name>
    <dbReference type="NCBI Taxonomy" id="334625"/>
    <lineage>
        <taxon>Eukaryota</taxon>
        <taxon>Metazoa</taxon>
        <taxon>Ecdysozoa</taxon>
        <taxon>Arthropoda</taxon>
        <taxon>Chelicerata</taxon>
        <taxon>Arachnida</taxon>
        <taxon>Acari</taxon>
        <taxon>Acariformes</taxon>
        <taxon>Sarcoptiformes</taxon>
        <taxon>Oribatida</taxon>
        <taxon>Brachypylina</taxon>
        <taxon>Oppioidea</taxon>
        <taxon>Oppiidae</taxon>
        <taxon>Oppiella</taxon>
    </lineage>
</organism>